<keyword evidence="4" id="KW-1185">Reference proteome</keyword>
<sequence length="483" mass="52653">MSNTRVRALKGEAKTVSRKARKSGRASGAASPGGSDILQKVFHSDDAPRSEASATPPGTPLRYDSDGGEGDNDEPQQQKDLSFSSADDGHQQGPFDPRKLVSELQDRKPTHVDTRLLLLDHYVRMLRSRYADELEGVDSPGELLGTFVRSADRATSARERSLSLQAYTLTLCLSDAADGTPWRTSLRRILADDDDDECKVQALQALTVSTCAGATAEDDVLDYMDFLVDAVQANGETVSAVGRDAVTVSLLESWGFAATHVGDLWAQADYTMDAFVDKLDSTDVDTQTAAAESIAFIFESSREHEQVEGHPYDLPYDPARLSTRIRDMTKGAAKSMSRRNRRDLREALRSVVTSLDNSVGPYYSTAAATAAAAAAAAASSSSSRDDASTDAHVGYRLKLRKRNASSSYGYSAHVESWHHYLRLTMLRSIFANGLERHIEHDTPFVVDTLDGLDWQLVRKTDTRGGLGAGSTFIFGHDDDDDDE</sequence>
<evidence type="ECO:0000259" key="2">
    <source>
        <dbReference type="Pfam" id="PF05004"/>
    </source>
</evidence>
<dbReference type="PANTHER" id="PTHR12354">
    <property type="entry name" value="INTERFERON-RELATED DEVELOPMENTAL REGULATOR"/>
    <property type="match status" value="1"/>
</dbReference>
<proteinExistence type="predicted"/>
<dbReference type="InterPro" id="IPR007701">
    <property type="entry name" value="Interferon-rel_develop_reg_N"/>
</dbReference>
<dbReference type="GeneID" id="55973187"/>
<gene>
    <name evidence="3" type="ORF">GMORB2_6964</name>
</gene>
<evidence type="ECO:0000256" key="1">
    <source>
        <dbReference type="SAM" id="MobiDB-lite"/>
    </source>
</evidence>
<feature type="domain" description="Interferon-related developmental regulator N-terminal" evidence="2">
    <location>
        <begin position="100"/>
        <end position="355"/>
    </location>
</feature>
<name>A0A9P5D1E2_9HYPO</name>
<reference evidence="3" key="1">
    <citation type="submission" date="2020-03" db="EMBL/GenBank/DDBJ databases">
        <title>Site-based positive gene gene selection in Geosmithia morbida across the United States reveals a broad range of putative effectors and factors for local host and environmental adapation.</title>
        <authorList>
            <person name="Onufrak A."/>
            <person name="Murdoch R.W."/>
            <person name="Gazis R."/>
            <person name="Huff M."/>
            <person name="Staton M."/>
            <person name="Klingeman W."/>
            <person name="Hadziabdic D."/>
        </authorList>
    </citation>
    <scope>NUCLEOTIDE SEQUENCE</scope>
    <source>
        <strain evidence="3">1262</strain>
    </source>
</reference>
<dbReference type="PANTHER" id="PTHR12354:SF1">
    <property type="entry name" value="INTERFERON-RELATED DEVELOPMENTAL REGULATOR 1"/>
    <property type="match status" value="1"/>
</dbReference>
<comment type="caution">
    <text evidence="3">The sequence shown here is derived from an EMBL/GenBank/DDBJ whole genome shotgun (WGS) entry which is preliminary data.</text>
</comment>
<dbReference type="RefSeq" id="XP_035321309.1">
    <property type="nucleotide sequence ID" value="XM_035468929.1"/>
</dbReference>
<dbReference type="OrthoDB" id="18978at2759"/>
<dbReference type="AlphaFoldDB" id="A0A9P5D1E2"/>
<feature type="compositionally biased region" description="Basic and acidic residues" evidence="1">
    <location>
        <begin position="96"/>
        <end position="107"/>
    </location>
</feature>
<evidence type="ECO:0000313" key="3">
    <source>
        <dbReference type="EMBL" id="KAF4122657.1"/>
    </source>
</evidence>
<dbReference type="Pfam" id="PF05004">
    <property type="entry name" value="IFRD"/>
    <property type="match status" value="1"/>
</dbReference>
<feature type="region of interest" description="Disordered" evidence="1">
    <location>
        <begin position="1"/>
        <end position="107"/>
    </location>
</feature>
<dbReference type="Proteomes" id="UP000749293">
    <property type="component" value="Unassembled WGS sequence"/>
</dbReference>
<dbReference type="InterPro" id="IPR039777">
    <property type="entry name" value="IFRD"/>
</dbReference>
<accession>A0A9P5D1E2</accession>
<protein>
    <submittedName>
        <fullName evidence="3">Interferon-related developmental regulator (IFRD)</fullName>
    </submittedName>
</protein>
<evidence type="ECO:0000313" key="4">
    <source>
        <dbReference type="Proteomes" id="UP000749293"/>
    </source>
</evidence>
<feature type="compositionally biased region" description="Low complexity" evidence="1">
    <location>
        <begin position="25"/>
        <end position="35"/>
    </location>
</feature>
<organism evidence="3 4">
    <name type="scientific">Geosmithia morbida</name>
    <dbReference type="NCBI Taxonomy" id="1094350"/>
    <lineage>
        <taxon>Eukaryota</taxon>
        <taxon>Fungi</taxon>
        <taxon>Dikarya</taxon>
        <taxon>Ascomycota</taxon>
        <taxon>Pezizomycotina</taxon>
        <taxon>Sordariomycetes</taxon>
        <taxon>Hypocreomycetidae</taxon>
        <taxon>Hypocreales</taxon>
        <taxon>Bionectriaceae</taxon>
        <taxon>Geosmithia</taxon>
    </lineage>
</organism>
<dbReference type="EMBL" id="JAANYQ010000008">
    <property type="protein sequence ID" value="KAF4122657.1"/>
    <property type="molecule type" value="Genomic_DNA"/>
</dbReference>